<keyword evidence="8 15" id="KW-0547">Nucleotide-binding</keyword>
<dbReference type="Pfam" id="PF03483">
    <property type="entry name" value="B3_4"/>
    <property type="match status" value="1"/>
</dbReference>
<keyword evidence="9 15" id="KW-0067">ATP-binding</keyword>
<dbReference type="InterPro" id="IPR012340">
    <property type="entry name" value="NA-bd_OB-fold"/>
</dbReference>
<dbReference type="PANTHER" id="PTHR10947:SF0">
    <property type="entry name" value="PHENYLALANINE--TRNA LIGASE BETA SUBUNIT"/>
    <property type="match status" value="1"/>
</dbReference>
<dbReference type="InterPro" id="IPR041616">
    <property type="entry name" value="PheRS_beta_core"/>
</dbReference>
<evidence type="ECO:0000256" key="13">
    <source>
        <dbReference type="ARBA" id="ARBA00023146"/>
    </source>
</evidence>
<dbReference type="Gene3D" id="2.40.50.140">
    <property type="entry name" value="Nucleic acid-binding proteins"/>
    <property type="match status" value="1"/>
</dbReference>
<keyword evidence="6 15" id="KW-0436">Ligase</keyword>
<accession>A0A0P9D933</accession>
<dbReference type="InterPro" id="IPR005146">
    <property type="entry name" value="B3/B4_tRNA-bd"/>
</dbReference>
<evidence type="ECO:0000256" key="9">
    <source>
        <dbReference type="ARBA" id="ARBA00022840"/>
    </source>
</evidence>
<dbReference type="SUPFAM" id="SSF50249">
    <property type="entry name" value="Nucleic acid-binding proteins"/>
    <property type="match status" value="1"/>
</dbReference>
<dbReference type="InterPro" id="IPR009061">
    <property type="entry name" value="DNA-bd_dom_put_sf"/>
</dbReference>
<evidence type="ECO:0000256" key="3">
    <source>
        <dbReference type="ARBA" id="ARBA00011209"/>
    </source>
</evidence>
<dbReference type="HAMAP" id="MF_00283">
    <property type="entry name" value="Phe_tRNA_synth_beta1"/>
    <property type="match status" value="1"/>
</dbReference>
<dbReference type="GO" id="GO:0000049">
    <property type="term" value="F:tRNA binding"/>
    <property type="evidence" value="ECO:0007669"/>
    <property type="project" value="UniProtKB-UniRule"/>
</dbReference>
<gene>
    <name evidence="15" type="primary">pheT</name>
    <name evidence="20" type="ORF">SE17_18185</name>
</gene>
<dbReference type="Pfam" id="PF03484">
    <property type="entry name" value="B5"/>
    <property type="match status" value="1"/>
</dbReference>
<evidence type="ECO:0000256" key="12">
    <source>
        <dbReference type="ARBA" id="ARBA00022917"/>
    </source>
</evidence>
<dbReference type="Pfam" id="PF17759">
    <property type="entry name" value="tRNA_synthFbeta"/>
    <property type="match status" value="1"/>
</dbReference>
<dbReference type="Gene3D" id="3.30.56.10">
    <property type="match status" value="2"/>
</dbReference>
<dbReference type="EMBL" id="LJCR01000706">
    <property type="protein sequence ID" value="KPV51977.1"/>
    <property type="molecule type" value="Genomic_DNA"/>
</dbReference>
<evidence type="ECO:0000256" key="10">
    <source>
        <dbReference type="ARBA" id="ARBA00022842"/>
    </source>
</evidence>
<evidence type="ECO:0000256" key="2">
    <source>
        <dbReference type="ARBA" id="ARBA00008653"/>
    </source>
</evidence>
<dbReference type="InterPro" id="IPR045060">
    <property type="entry name" value="Phe-tRNA-ligase_IIc_bsu"/>
</dbReference>
<dbReference type="AlphaFoldDB" id="A0A0P9D933"/>
<evidence type="ECO:0000256" key="11">
    <source>
        <dbReference type="ARBA" id="ARBA00022884"/>
    </source>
</evidence>
<feature type="binding site" evidence="15">
    <location>
        <position position="495"/>
    </location>
    <ligand>
        <name>Mg(2+)</name>
        <dbReference type="ChEBI" id="CHEBI:18420"/>
        <note>shared with alpha subunit</note>
    </ligand>
</feature>
<dbReference type="GO" id="GO:0000287">
    <property type="term" value="F:magnesium ion binding"/>
    <property type="evidence" value="ECO:0007669"/>
    <property type="project" value="UniProtKB-UniRule"/>
</dbReference>
<sequence>MKLPLSWLKEFVDISMPTEQLAEKLTLSGLEVAEITRVGVPGAELPWDPDKILVGNILEVRQHPNADRLVLADVDYGAAEPHTVVTGAPNLFQYRGLGRLSHPLKGVYAKEGAELYDGHAEGQVKVKLKGRPVRGVMSDAMLCSEKELGMSDEHEGIIILPDDAPVGTPLRDYLGDEVIEIDILPNTARALSILGAAREIAALTGAELHIPDMQYEATGPSIDGRVQITVEEPDLCPRFSATLIEGVKIGPSPLWMQRRLTLAGMRPIYNIVDVSNYVMLELGQPNHTYDADKVANQHLIIRQAKPGERITTLDGKQHEVYPVPGTNLPALLVCDAAGPNGGVAGVMGGAATEVSETTTRVLIEAANWEPTIIRKMARGFKLPSEASRRFERGVDIEIAPLAQRRALQLMQQVAGGTIAQGQIDEYARPWASPVLDLTPREVARILGITLSAEEIAALLRPLGFGCEVVGDGAAVRVTVPSFRQDVTILADLCEEVARMYGYDRIPTTHLADDLPEQAANPSLELEEKVRDVLVGAGLDEAITYSLTNMAAVAKLDPASADAAQFLKLANPITPEREYLRRSGLPTLLEALANNLREKERVLLFEIGRIYLKHDGQVLPDQPRVLTLALAGEREQRSWHAPRPELMDFFDLKGIVETLLARLNLTEQVRFAPLTDDARFHPGRAARLELRPAGKGKQASDAPGESLGVLGELHPAARERLEIDLPRVLAAELNLERLIALAQPTVYKAISRFPATTQDLAMVVGLDVPAEQVAAAIRKYAGGDLEALELFDVYAGPQVGEGKRSLAYRLTFRAPNRTLSDADVNKVRAKIVRGLEYDVKAAIRG</sequence>
<evidence type="ECO:0000313" key="21">
    <source>
        <dbReference type="Proteomes" id="UP000050509"/>
    </source>
</evidence>
<protein>
    <recommendedName>
        <fullName evidence="15">Phenylalanine--tRNA ligase beta subunit</fullName>
        <ecNumber evidence="15">6.1.1.20</ecNumber>
    </recommendedName>
    <alternativeName>
        <fullName evidence="15">Phenylalanyl-tRNA synthetase beta subunit</fullName>
        <shortName evidence="15">PheRS</shortName>
    </alternativeName>
</protein>
<dbReference type="FunFam" id="3.30.70.380:FF:000001">
    <property type="entry name" value="Phenylalanine--tRNA ligase beta subunit"/>
    <property type="match status" value="1"/>
</dbReference>
<dbReference type="SUPFAM" id="SSF46955">
    <property type="entry name" value="Putative DNA-binding domain"/>
    <property type="match status" value="1"/>
</dbReference>
<dbReference type="Pfam" id="PF01588">
    <property type="entry name" value="tRNA_bind"/>
    <property type="match status" value="1"/>
</dbReference>
<reference evidence="20 21" key="1">
    <citation type="submission" date="2015-09" db="EMBL/GenBank/DDBJ databases">
        <title>Draft genome sequence of Kouleothrix aurantiaca JCM 19913.</title>
        <authorList>
            <person name="Hemp J."/>
        </authorList>
    </citation>
    <scope>NUCLEOTIDE SEQUENCE [LARGE SCALE GENOMIC DNA]</scope>
    <source>
        <strain evidence="20 21">COM-B</strain>
    </source>
</reference>
<dbReference type="NCBIfam" id="TIGR00472">
    <property type="entry name" value="pheT_bact"/>
    <property type="match status" value="1"/>
</dbReference>
<dbReference type="GO" id="GO:0004826">
    <property type="term" value="F:phenylalanine-tRNA ligase activity"/>
    <property type="evidence" value="ECO:0007669"/>
    <property type="project" value="UniProtKB-UniRule"/>
</dbReference>
<evidence type="ECO:0000256" key="14">
    <source>
        <dbReference type="ARBA" id="ARBA00049255"/>
    </source>
</evidence>
<dbReference type="Gene3D" id="3.50.40.10">
    <property type="entry name" value="Phenylalanyl-trna Synthetase, Chain B, domain 3"/>
    <property type="match status" value="1"/>
</dbReference>
<feature type="binding site" evidence="15">
    <location>
        <position position="494"/>
    </location>
    <ligand>
        <name>Mg(2+)</name>
        <dbReference type="ChEBI" id="CHEBI:18420"/>
        <note>shared with alpha subunit</note>
    </ligand>
</feature>
<dbReference type="InterPro" id="IPR045864">
    <property type="entry name" value="aa-tRNA-synth_II/BPL/LPL"/>
</dbReference>
<name>A0A0P9D933_9CHLR</name>
<comment type="cofactor">
    <cofactor evidence="15">
        <name>Mg(2+)</name>
        <dbReference type="ChEBI" id="CHEBI:18420"/>
    </cofactor>
    <text evidence="15">Binds 2 magnesium ions per tetramer.</text>
</comment>
<dbReference type="InterPro" id="IPR005147">
    <property type="entry name" value="tRNA_synthase_B5-dom"/>
</dbReference>
<dbReference type="PROSITE" id="PS51483">
    <property type="entry name" value="B5"/>
    <property type="match status" value="1"/>
</dbReference>
<feature type="domain" description="FDX-ACB" evidence="18">
    <location>
        <begin position="750"/>
        <end position="843"/>
    </location>
</feature>
<evidence type="ECO:0000256" key="8">
    <source>
        <dbReference type="ARBA" id="ARBA00022741"/>
    </source>
</evidence>
<evidence type="ECO:0000256" key="15">
    <source>
        <dbReference type="HAMAP-Rule" id="MF_00283"/>
    </source>
</evidence>
<dbReference type="SUPFAM" id="SSF54991">
    <property type="entry name" value="Anticodon-binding domain of PheRS"/>
    <property type="match status" value="1"/>
</dbReference>
<dbReference type="InterPro" id="IPR004532">
    <property type="entry name" value="Phe-tRNA-ligase_IIc_bsu_bact"/>
</dbReference>
<proteinExistence type="inferred from homology"/>
<evidence type="ECO:0000256" key="16">
    <source>
        <dbReference type="PROSITE-ProRule" id="PRU00209"/>
    </source>
</evidence>
<evidence type="ECO:0000256" key="6">
    <source>
        <dbReference type="ARBA" id="ARBA00022598"/>
    </source>
</evidence>
<dbReference type="PANTHER" id="PTHR10947">
    <property type="entry name" value="PHENYLALANYL-TRNA SYNTHETASE BETA CHAIN AND LEUCINE-RICH REPEAT-CONTAINING PROTEIN 47"/>
    <property type="match status" value="1"/>
</dbReference>
<evidence type="ECO:0000313" key="20">
    <source>
        <dbReference type="EMBL" id="KPV51977.1"/>
    </source>
</evidence>
<dbReference type="EC" id="6.1.1.20" evidence="15"/>
<keyword evidence="4 15" id="KW-0963">Cytoplasm</keyword>
<evidence type="ECO:0000256" key="7">
    <source>
        <dbReference type="ARBA" id="ARBA00022723"/>
    </source>
</evidence>
<comment type="catalytic activity">
    <reaction evidence="14 15">
        <text>tRNA(Phe) + L-phenylalanine + ATP = L-phenylalanyl-tRNA(Phe) + AMP + diphosphate + H(+)</text>
        <dbReference type="Rhea" id="RHEA:19413"/>
        <dbReference type="Rhea" id="RHEA-COMP:9668"/>
        <dbReference type="Rhea" id="RHEA-COMP:9699"/>
        <dbReference type="ChEBI" id="CHEBI:15378"/>
        <dbReference type="ChEBI" id="CHEBI:30616"/>
        <dbReference type="ChEBI" id="CHEBI:33019"/>
        <dbReference type="ChEBI" id="CHEBI:58095"/>
        <dbReference type="ChEBI" id="CHEBI:78442"/>
        <dbReference type="ChEBI" id="CHEBI:78531"/>
        <dbReference type="ChEBI" id="CHEBI:456215"/>
        <dbReference type="EC" id="6.1.1.20"/>
    </reaction>
</comment>
<dbReference type="GO" id="GO:0005524">
    <property type="term" value="F:ATP binding"/>
    <property type="evidence" value="ECO:0007669"/>
    <property type="project" value="UniProtKB-UniRule"/>
</dbReference>
<feature type="domain" description="B5" evidence="19">
    <location>
        <begin position="430"/>
        <end position="507"/>
    </location>
</feature>
<keyword evidence="10 15" id="KW-0460">Magnesium</keyword>
<dbReference type="Gene3D" id="3.30.70.380">
    <property type="entry name" value="Ferrodoxin-fold anticodon-binding domain"/>
    <property type="match status" value="1"/>
</dbReference>
<organism evidence="20 21">
    <name type="scientific">Kouleothrix aurantiaca</name>
    <dbReference type="NCBI Taxonomy" id="186479"/>
    <lineage>
        <taxon>Bacteria</taxon>
        <taxon>Bacillati</taxon>
        <taxon>Chloroflexota</taxon>
        <taxon>Chloroflexia</taxon>
        <taxon>Chloroflexales</taxon>
        <taxon>Roseiflexineae</taxon>
        <taxon>Roseiflexaceae</taxon>
        <taxon>Kouleothrix</taxon>
    </lineage>
</organism>
<comment type="caution">
    <text evidence="20">The sequence shown here is derived from an EMBL/GenBank/DDBJ whole genome shotgun (WGS) entry which is preliminary data.</text>
</comment>
<keyword evidence="7 15" id="KW-0479">Metal-binding</keyword>
<dbReference type="SUPFAM" id="SSF56037">
    <property type="entry name" value="PheT/TilS domain"/>
    <property type="match status" value="1"/>
</dbReference>
<dbReference type="Gene3D" id="3.30.930.10">
    <property type="entry name" value="Bira Bifunctional Protein, Domain 2"/>
    <property type="match status" value="1"/>
</dbReference>
<dbReference type="PROSITE" id="PS51447">
    <property type="entry name" value="FDX_ACB"/>
    <property type="match status" value="1"/>
</dbReference>
<dbReference type="CDD" id="cd02796">
    <property type="entry name" value="tRNA_bind_bactPheRS"/>
    <property type="match status" value="1"/>
</dbReference>
<dbReference type="InterPro" id="IPR002547">
    <property type="entry name" value="tRNA-bd_dom"/>
</dbReference>
<feature type="binding site" evidence="15">
    <location>
        <position position="485"/>
    </location>
    <ligand>
        <name>Mg(2+)</name>
        <dbReference type="ChEBI" id="CHEBI:18420"/>
        <note>shared with alpha subunit</note>
    </ligand>
</feature>
<evidence type="ECO:0000259" key="19">
    <source>
        <dbReference type="PROSITE" id="PS51483"/>
    </source>
</evidence>
<keyword evidence="13 15" id="KW-0030">Aminoacyl-tRNA synthetase</keyword>
<keyword evidence="11 16" id="KW-0694">RNA-binding</keyword>
<feature type="binding site" evidence="15">
    <location>
        <position position="491"/>
    </location>
    <ligand>
        <name>Mg(2+)</name>
        <dbReference type="ChEBI" id="CHEBI:18420"/>
        <note>shared with alpha subunit</note>
    </ligand>
</feature>
<feature type="domain" description="TRNA-binding" evidence="17">
    <location>
        <begin position="46"/>
        <end position="171"/>
    </location>
</feature>
<dbReference type="InterPro" id="IPR036690">
    <property type="entry name" value="Fdx_antiC-bd_sf"/>
</dbReference>
<evidence type="ECO:0000259" key="18">
    <source>
        <dbReference type="PROSITE" id="PS51447"/>
    </source>
</evidence>
<dbReference type="PATRIC" id="fig|186479.3.peg.9826"/>
<dbReference type="GO" id="GO:0009328">
    <property type="term" value="C:phenylalanine-tRNA ligase complex"/>
    <property type="evidence" value="ECO:0007669"/>
    <property type="project" value="TreeGrafter"/>
</dbReference>
<evidence type="ECO:0000256" key="5">
    <source>
        <dbReference type="ARBA" id="ARBA00022555"/>
    </source>
</evidence>
<keyword evidence="5 16" id="KW-0820">tRNA-binding</keyword>
<dbReference type="CDD" id="cd00769">
    <property type="entry name" value="PheRS_beta_core"/>
    <property type="match status" value="1"/>
</dbReference>
<dbReference type="InterPro" id="IPR005121">
    <property type="entry name" value="Fdx_antiC-bd"/>
</dbReference>
<dbReference type="PROSITE" id="PS50886">
    <property type="entry name" value="TRBD"/>
    <property type="match status" value="1"/>
</dbReference>
<keyword evidence="21" id="KW-1185">Reference proteome</keyword>
<evidence type="ECO:0000256" key="1">
    <source>
        <dbReference type="ARBA" id="ARBA00004496"/>
    </source>
</evidence>
<comment type="subunit">
    <text evidence="3 15">Tetramer of two alpha and two beta subunits.</text>
</comment>
<evidence type="ECO:0000256" key="4">
    <source>
        <dbReference type="ARBA" id="ARBA00022490"/>
    </source>
</evidence>
<keyword evidence="12 15" id="KW-0648">Protein biosynthesis</keyword>
<evidence type="ECO:0000259" key="17">
    <source>
        <dbReference type="PROSITE" id="PS50886"/>
    </source>
</evidence>
<dbReference type="Proteomes" id="UP000050509">
    <property type="component" value="Unassembled WGS sequence"/>
</dbReference>
<dbReference type="SUPFAM" id="SSF55681">
    <property type="entry name" value="Class II aaRS and biotin synthetases"/>
    <property type="match status" value="1"/>
</dbReference>
<dbReference type="SMART" id="SM00874">
    <property type="entry name" value="B5"/>
    <property type="match status" value="1"/>
</dbReference>
<comment type="subcellular location">
    <subcellularLocation>
        <location evidence="1 15">Cytoplasm</location>
    </subcellularLocation>
</comment>
<dbReference type="Pfam" id="PF03147">
    <property type="entry name" value="FDX-ACB"/>
    <property type="match status" value="1"/>
</dbReference>
<dbReference type="SMART" id="SM00896">
    <property type="entry name" value="FDX-ACB"/>
    <property type="match status" value="1"/>
</dbReference>
<dbReference type="InterPro" id="IPR033714">
    <property type="entry name" value="tRNA_bind_bactPheRS"/>
</dbReference>
<dbReference type="InterPro" id="IPR020825">
    <property type="entry name" value="Phe-tRNA_synthase-like_B3/B4"/>
</dbReference>
<dbReference type="SMART" id="SM00873">
    <property type="entry name" value="B3_4"/>
    <property type="match status" value="1"/>
</dbReference>
<dbReference type="GO" id="GO:0006432">
    <property type="term" value="P:phenylalanyl-tRNA aminoacylation"/>
    <property type="evidence" value="ECO:0007669"/>
    <property type="project" value="UniProtKB-UniRule"/>
</dbReference>
<comment type="similarity">
    <text evidence="2 15">Belongs to the phenylalanyl-tRNA synthetase beta subunit family. Type 1 subfamily.</text>
</comment>